<proteinExistence type="predicted"/>
<name>A6IV31_RAT</name>
<accession>A6IV31</accession>
<evidence type="ECO:0000313" key="1">
    <source>
        <dbReference type="EMBL" id="EDM07149.1"/>
    </source>
</evidence>
<dbReference type="Proteomes" id="UP000234681">
    <property type="component" value="Chromosome X"/>
</dbReference>
<reference evidence="1 2" key="1">
    <citation type="submission" date="2005-09" db="EMBL/GenBank/DDBJ databases">
        <authorList>
            <person name="Mural R.J."/>
            <person name="Li P.W."/>
            <person name="Adams M.D."/>
            <person name="Amanatides P.G."/>
            <person name="Baden-Tillson H."/>
            <person name="Barnstead M."/>
            <person name="Chin S.H."/>
            <person name="Dew I."/>
            <person name="Evans C.A."/>
            <person name="Ferriera S."/>
            <person name="Flanigan M."/>
            <person name="Fosler C."/>
            <person name="Glodek A."/>
            <person name="Gu Z."/>
            <person name="Holt R.A."/>
            <person name="Jennings D."/>
            <person name="Kraft C.L."/>
            <person name="Lu F."/>
            <person name="Nguyen T."/>
            <person name="Nusskern D.R."/>
            <person name="Pfannkoch C.M."/>
            <person name="Sitter C."/>
            <person name="Sutton G.G."/>
            <person name="Venter J.C."/>
            <person name="Wang Z."/>
            <person name="Woodage T."/>
            <person name="Zheng X.H."/>
            <person name="Zhong F."/>
        </authorList>
    </citation>
    <scope>NUCLEOTIDE SEQUENCE [LARGE SCALE GENOMIC DNA]</scope>
    <source>
        <strain>BN</strain>
        <strain evidence="2">Sprague-Dawley</strain>
    </source>
</reference>
<dbReference type="EMBL" id="CH473969">
    <property type="protein sequence ID" value="EDM07149.1"/>
    <property type="molecule type" value="Genomic_DNA"/>
</dbReference>
<sequence>MAECFADSSPDKEPDFLDSRFTSFLASPWTCGDWRLCDMMRKLRLQELL</sequence>
<protein>
    <submittedName>
        <fullName evidence="1">RCG38068</fullName>
    </submittedName>
</protein>
<evidence type="ECO:0000313" key="2">
    <source>
        <dbReference type="Proteomes" id="UP000234681"/>
    </source>
</evidence>
<dbReference type="AlphaFoldDB" id="A6IV31"/>
<gene>
    <name evidence="1" type="ORF">rCG_38068</name>
</gene>
<organism evidence="1 2">
    <name type="scientific">Rattus norvegicus</name>
    <name type="common">Rat</name>
    <dbReference type="NCBI Taxonomy" id="10116"/>
    <lineage>
        <taxon>Eukaryota</taxon>
        <taxon>Metazoa</taxon>
        <taxon>Chordata</taxon>
        <taxon>Craniata</taxon>
        <taxon>Vertebrata</taxon>
        <taxon>Euteleostomi</taxon>
        <taxon>Mammalia</taxon>
        <taxon>Eutheria</taxon>
        <taxon>Euarchontoglires</taxon>
        <taxon>Glires</taxon>
        <taxon>Rodentia</taxon>
        <taxon>Myomorpha</taxon>
        <taxon>Muroidea</taxon>
        <taxon>Muridae</taxon>
        <taxon>Murinae</taxon>
        <taxon>Rattus</taxon>
    </lineage>
</organism>